<feature type="transmembrane region" description="Helical" evidence="3">
    <location>
        <begin position="168"/>
        <end position="187"/>
    </location>
</feature>
<evidence type="ECO:0000256" key="3">
    <source>
        <dbReference type="SAM" id="Phobius"/>
    </source>
</evidence>
<keyword evidence="5" id="KW-1185">Reference proteome</keyword>
<dbReference type="Pfam" id="PF02632">
    <property type="entry name" value="BioY"/>
    <property type="match status" value="1"/>
</dbReference>
<comment type="similarity">
    <text evidence="1 2">Belongs to the BioY family.</text>
</comment>
<feature type="transmembrane region" description="Helical" evidence="3">
    <location>
        <begin position="98"/>
        <end position="120"/>
    </location>
</feature>
<evidence type="ECO:0000256" key="1">
    <source>
        <dbReference type="ARBA" id="ARBA00010692"/>
    </source>
</evidence>
<reference evidence="4 5" key="1">
    <citation type="submission" date="2022-03" db="EMBL/GenBank/DDBJ databases">
        <title>Rhizobium SSM4.3 sp. nov., isolated from Sediment (Gouqi Island).</title>
        <authorList>
            <person name="Chen G."/>
        </authorList>
    </citation>
    <scope>NUCLEOTIDE SEQUENCE [LARGE SCALE GENOMIC DNA]</scope>
    <source>
        <strain evidence="4 5">SSM4.3</strain>
        <plasmid evidence="4">unnamed</plasmid>
    </source>
</reference>
<dbReference type="PIRSF" id="PIRSF016661">
    <property type="entry name" value="BioY"/>
    <property type="match status" value="1"/>
</dbReference>
<sequence>MTTILAPAAHGFDPLGISGRSLPVQAVLLLFGTGVLALASQISVPMVPVPITLQTFAITMIGVLYGWRLGALTVLAWLGEAMMGLPVLAGGGGGLAPFVGPTAGYLAAFPIIAALAGLLAEKGWTGERVLTSFVAHLSANLLCLVIGGAWLAWLIGFEKGMALGVTPFILGAVLKSALAAALLMALARHSAKPIDI</sequence>
<keyword evidence="2" id="KW-1003">Cell membrane</keyword>
<keyword evidence="2" id="KW-0813">Transport</keyword>
<feature type="transmembrane region" description="Helical" evidence="3">
    <location>
        <begin position="132"/>
        <end position="156"/>
    </location>
</feature>
<name>A0ABT0CX60_9HYPH</name>
<dbReference type="InterPro" id="IPR003784">
    <property type="entry name" value="BioY"/>
</dbReference>
<dbReference type="EMBL" id="JALAYX010000001">
    <property type="protein sequence ID" value="MCJ8237751.1"/>
    <property type="molecule type" value="Genomic_DNA"/>
</dbReference>
<feature type="transmembrane region" description="Helical" evidence="3">
    <location>
        <begin position="56"/>
        <end position="78"/>
    </location>
</feature>
<dbReference type="Gene3D" id="1.10.1760.20">
    <property type="match status" value="1"/>
</dbReference>
<geneLocation type="plasmid" evidence="4">
    <name>unnamed</name>
</geneLocation>
<organism evidence="4 5">
    <name type="scientific">Peteryoungia algae</name>
    <dbReference type="NCBI Taxonomy" id="2919917"/>
    <lineage>
        <taxon>Bacteria</taxon>
        <taxon>Pseudomonadati</taxon>
        <taxon>Pseudomonadota</taxon>
        <taxon>Alphaproteobacteria</taxon>
        <taxon>Hyphomicrobiales</taxon>
        <taxon>Rhizobiaceae</taxon>
        <taxon>Peteryoungia</taxon>
    </lineage>
</organism>
<dbReference type="Proteomes" id="UP001522662">
    <property type="component" value="Unassembled WGS sequence"/>
</dbReference>
<evidence type="ECO:0000313" key="5">
    <source>
        <dbReference type="Proteomes" id="UP001522662"/>
    </source>
</evidence>
<comment type="caution">
    <text evidence="4">The sequence shown here is derived from an EMBL/GenBank/DDBJ whole genome shotgun (WGS) entry which is preliminary data.</text>
</comment>
<protein>
    <recommendedName>
        <fullName evidence="2">Biotin transporter</fullName>
    </recommendedName>
</protein>
<accession>A0ABT0CX60</accession>
<keyword evidence="3" id="KW-1133">Transmembrane helix</keyword>
<proteinExistence type="inferred from homology"/>
<keyword evidence="3" id="KW-0812">Transmembrane</keyword>
<evidence type="ECO:0000256" key="2">
    <source>
        <dbReference type="PIRNR" id="PIRNR016661"/>
    </source>
</evidence>
<feature type="transmembrane region" description="Helical" evidence="3">
    <location>
        <begin position="22"/>
        <end position="44"/>
    </location>
</feature>
<dbReference type="PANTHER" id="PTHR34295:SF1">
    <property type="entry name" value="BIOTIN TRANSPORTER BIOY"/>
    <property type="match status" value="1"/>
</dbReference>
<keyword evidence="4" id="KW-0614">Plasmid</keyword>
<gene>
    <name evidence="4" type="ORF">MKJ03_05380</name>
</gene>
<dbReference type="RefSeq" id="WP_245135286.1">
    <property type="nucleotide sequence ID" value="NZ_CP128477.1"/>
</dbReference>
<keyword evidence="2 3" id="KW-0472">Membrane</keyword>
<comment type="subcellular location">
    <subcellularLocation>
        <location evidence="2">Cell membrane</location>
        <topology evidence="2">Multi-pass membrane protein</topology>
    </subcellularLocation>
</comment>
<dbReference type="PANTHER" id="PTHR34295">
    <property type="entry name" value="BIOTIN TRANSPORTER BIOY"/>
    <property type="match status" value="1"/>
</dbReference>
<evidence type="ECO:0000313" key="4">
    <source>
        <dbReference type="EMBL" id="MCJ8237751.1"/>
    </source>
</evidence>